<dbReference type="PANTHER" id="PTHR30024">
    <property type="entry name" value="ALIPHATIC SULFONATES-BINDING PROTEIN-RELATED"/>
    <property type="match status" value="1"/>
</dbReference>
<protein>
    <recommendedName>
        <fullName evidence="1">SsuA/THI5-like domain-containing protein</fullName>
    </recommendedName>
</protein>
<accession>A0ABP4I5I1</accession>
<evidence type="ECO:0000259" key="1">
    <source>
        <dbReference type="Pfam" id="PF09084"/>
    </source>
</evidence>
<dbReference type="EMBL" id="BAAAJK010000004">
    <property type="protein sequence ID" value="GAA1382159.1"/>
    <property type="molecule type" value="Genomic_DNA"/>
</dbReference>
<sequence>MGDTTVRMLCSDISHMALGYVWRESGVTDKHGFDLVTHIANADVPGQPRIEMNERGPKVLAGEYHFMSGLHHETYAYRARGDKRFVYLAQAQNDWDDALVATDEVGQLTDLAGKRVIVSTAAPCVYGNFRSALAHAGVDVEKVDFDVWKEQGTGVARRAVEAVLAGEASAAAVDVPFDRFATQRGLHVLDLPPMPVIHNTTICSNRDWVRENEELTRAYLRSMIEAIHFFKTRPQETREILQTHLAPLIGIEDPADIAHLQEYWSPALSPKPYPHPLAIWNVYQLDTLKDDRSNFIGPMEIWDTSYLRDVDDSGFIDDLYGGARNAAAPAVNALI</sequence>
<name>A0ABP4I5I1_9PSEU</name>
<keyword evidence="3" id="KW-1185">Reference proteome</keyword>
<gene>
    <name evidence="2" type="ORF">GCM10009613_09440</name>
</gene>
<dbReference type="Gene3D" id="3.40.190.10">
    <property type="entry name" value="Periplasmic binding protein-like II"/>
    <property type="match status" value="1"/>
</dbReference>
<organism evidence="2 3">
    <name type="scientific">Pseudonocardia kongjuensis</name>
    <dbReference type="NCBI Taxonomy" id="102227"/>
    <lineage>
        <taxon>Bacteria</taxon>
        <taxon>Bacillati</taxon>
        <taxon>Actinomycetota</taxon>
        <taxon>Actinomycetes</taxon>
        <taxon>Pseudonocardiales</taxon>
        <taxon>Pseudonocardiaceae</taxon>
        <taxon>Pseudonocardia</taxon>
    </lineage>
</organism>
<comment type="caution">
    <text evidence="2">The sequence shown here is derived from an EMBL/GenBank/DDBJ whole genome shotgun (WGS) entry which is preliminary data.</text>
</comment>
<evidence type="ECO:0000313" key="3">
    <source>
        <dbReference type="Proteomes" id="UP001501414"/>
    </source>
</evidence>
<dbReference type="SUPFAM" id="SSF53850">
    <property type="entry name" value="Periplasmic binding protein-like II"/>
    <property type="match status" value="1"/>
</dbReference>
<proteinExistence type="predicted"/>
<dbReference type="Pfam" id="PF09084">
    <property type="entry name" value="NMT1"/>
    <property type="match status" value="1"/>
</dbReference>
<reference evidence="3" key="1">
    <citation type="journal article" date="2019" name="Int. J. Syst. Evol. Microbiol.">
        <title>The Global Catalogue of Microorganisms (GCM) 10K type strain sequencing project: providing services to taxonomists for standard genome sequencing and annotation.</title>
        <authorList>
            <consortium name="The Broad Institute Genomics Platform"/>
            <consortium name="The Broad Institute Genome Sequencing Center for Infectious Disease"/>
            <person name="Wu L."/>
            <person name="Ma J."/>
        </authorList>
    </citation>
    <scope>NUCLEOTIDE SEQUENCE [LARGE SCALE GENOMIC DNA]</scope>
    <source>
        <strain evidence="3">JCM 11896</strain>
    </source>
</reference>
<dbReference type="Proteomes" id="UP001501414">
    <property type="component" value="Unassembled WGS sequence"/>
</dbReference>
<dbReference type="InterPro" id="IPR015168">
    <property type="entry name" value="SsuA/THI5"/>
</dbReference>
<dbReference type="RefSeq" id="WP_344018619.1">
    <property type="nucleotide sequence ID" value="NZ_BAAAJK010000004.1"/>
</dbReference>
<evidence type="ECO:0000313" key="2">
    <source>
        <dbReference type="EMBL" id="GAA1382159.1"/>
    </source>
</evidence>
<feature type="domain" description="SsuA/THI5-like" evidence="1">
    <location>
        <begin position="103"/>
        <end position="236"/>
    </location>
</feature>